<evidence type="ECO:0000256" key="3">
    <source>
        <dbReference type="ARBA" id="ARBA00023163"/>
    </source>
</evidence>
<dbReference type="GO" id="GO:0043565">
    <property type="term" value="F:sequence-specific DNA binding"/>
    <property type="evidence" value="ECO:0007669"/>
    <property type="project" value="InterPro"/>
</dbReference>
<sequence length="300" mass="35054">MKHLLNHLPFTDKKEITTLVENRRAFTLNNFELNVYETYQESKLVPLKFNDLVIINMLKGKKVMHLFDHPHFDYLPGETIVVPPSLSMKIDFPEAKESDPTQCTALAIGHQKIQETINYLNEYFPRQYGEQEWRFHYDQYHFYNNAELAYLTNKLFDISLSKELHKDVLADLTLKELLIRIMQTQNLLVVDGPVLSSNNRLQAVTEFIQNNIHENITVEHLSKKANMSKPSFYRTFKEETGISPMEYVIRERIKNAKKVLQSSKSIKEACYASGFSNINYFVRMFKKQEGITPGVFLTMS</sequence>
<keyword evidence="3" id="KW-0804">Transcription</keyword>
<keyword evidence="2" id="KW-0238">DNA-binding</keyword>
<dbReference type="SUPFAM" id="SSF46689">
    <property type="entry name" value="Homeodomain-like"/>
    <property type="match status" value="2"/>
</dbReference>
<dbReference type="InterPro" id="IPR018062">
    <property type="entry name" value="HTH_AraC-typ_CS"/>
</dbReference>
<dbReference type="AlphaFoldDB" id="A0A380BA07"/>
<dbReference type="Pfam" id="PF12833">
    <property type="entry name" value="HTH_18"/>
    <property type="match status" value="1"/>
</dbReference>
<keyword evidence="5" id="KW-0808">Transferase</keyword>
<keyword evidence="5" id="KW-0489">Methyltransferase</keyword>
<proteinExistence type="predicted"/>
<reference evidence="5 6" key="1">
    <citation type="submission" date="2018-06" db="EMBL/GenBank/DDBJ databases">
        <authorList>
            <consortium name="Pathogen Informatics"/>
            <person name="Doyle S."/>
        </authorList>
    </citation>
    <scope>NUCLEOTIDE SEQUENCE [LARGE SCALE GENOMIC DNA]</scope>
    <source>
        <strain evidence="5 6">NCTC11388</strain>
    </source>
</reference>
<dbReference type="Gene3D" id="1.10.10.60">
    <property type="entry name" value="Homeodomain-like"/>
    <property type="match status" value="2"/>
</dbReference>
<dbReference type="PANTHER" id="PTHR43280:SF28">
    <property type="entry name" value="HTH-TYPE TRANSCRIPTIONAL ACTIVATOR RHAS"/>
    <property type="match status" value="1"/>
</dbReference>
<dbReference type="RefSeq" id="WP_115168786.1">
    <property type="nucleotide sequence ID" value="NZ_UGYW01000001.1"/>
</dbReference>
<dbReference type="Pfam" id="PF06719">
    <property type="entry name" value="AraC_N"/>
    <property type="match status" value="1"/>
</dbReference>
<dbReference type="EMBL" id="UGYW01000001">
    <property type="protein sequence ID" value="SUI97158.1"/>
    <property type="molecule type" value="Genomic_DNA"/>
</dbReference>
<dbReference type="GO" id="GO:0032259">
    <property type="term" value="P:methylation"/>
    <property type="evidence" value="ECO:0007669"/>
    <property type="project" value="UniProtKB-KW"/>
</dbReference>
<name>A0A380BA07_SPHSI</name>
<evidence type="ECO:0000256" key="1">
    <source>
        <dbReference type="ARBA" id="ARBA00023015"/>
    </source>
</evidence>
<dbReference type="Proteomes" id="UP000254893">
    <property type="component" value="Unassembled WGS sequence"/>
</dbReference>
<evidence type="ECO:0000259" key="4">
    <source>
        <dbReference type="PROSITE" id="PS01124"/>
    </source>
</evidence>
<dbReference type="EC" id="2.1.1.-" evidence="5"/>
<dbReference type="InterPro" id="IPR018060">
    <property type="entry name" value="HTH_AraC"/>
</dbReference>
<organism evidence="5 6">
    <name type="scientific">Sphingobacterium spiritivorum</name>
    <name type="common">Flavobacterium spiritivorum</name>
    <dbReference type="NCBI Taxonomy" id="258"/>
    <lineage>
        <taxon>Bacteria</taxon>
        <taxon>Pseudomonadati</taxon>
        <taxon>Bacteroidota</taxon>
        <taxon>Sphingobacteriia</taxon>
        <taxon>Sphingobacteriales</taxon>
        <taxon>Sphingobacteriaceae</taxon>
        <taxon>Sphingobacterium</taxon>
    </lineage>
</organism>
<dbReference type="InterPro" id="IPR009057">
    <property type="entry name" value="Homeodomain-like_sf"/>
</dbReference>
<accession>A0A380BA07</accession>
<dbReference type="PROSITE" id="PS01124">
    <property type="entry name" value="HTH_ARAC_FAMILY_2"/>
    <property type="match status" value="1"/>
</dbReference>
<dbReference type="PANTHER" id="PTHR43280">
    <property type="entry name" value="ARAC-FAMILY TRANSCRIPTIONAL REGULATOR"/>
    <property type="match status" value="1"/>
</dbReference>
<dbReference type="InterPro" id="IPR009594">
    <property type="entry name" value="Tscrpt_reg_HTH_AraC_N"/>
</dbReference>
<evidence type="ECO:0000256" key="2">
    <source>
        <dbReference type="ARBA" id="ARBA00023125"/>
    </source>
</evidence>
<dbReference type="GO" id="GO:0008168">
    <property type="term" value="F:methyltransferase activity"/>
    <property type="evidence" value="ECO:0007669"/>
    <property type="project" value="UniProtKB-KW"/>
</dbReference>
<feature type="domain" description="HTH araC/xylS-type" evidence="4">
    <location>
        <begin position="202"/>
        <end position="299"/>
    </location>
</feature>
<dbReference type="GO" id="GO:0003700">
    <property type="term" value="F:DNA-binding transcription factor activity"/>
    <property type="evidence" value="ECO:0007669"/>
    <property type="project" value="InterPro"/>
</dbReference>
<protein>
    <submittedName>
        <fullName evidence="5">Methylphosphotriester-DNA--protein-cysteine S-methyltransferase</fullName>
        <ecNumber evidence="5">2.1.1.-</ecNumber>
    </submittedName>
</protein>
<dbReference type="SMART" id="SM00342">
    <property type="entry name" value="HTH_ARAC"/>
    <property type="match status" value="1"/>
</dbReference>
<dbReference type="PROSITE" id="PS00041">
    <property type="entry name" value="HTH_ARAC_FAMILY_1"/>
    <property type="match status" value="1"/>
</dbReference>
<evidence type="ECO:0000313" key="5">
    <source>
        <dbReference type="EMBL" id="SUI97158.1"/>
    </source>
</evidence>
<gene>
    <name evidence="5" type="primary">adaA_1</name>
    <name evidence="5" type="ORF">NCTC11388_00258</name>
</gene>
<keyword evidence="1" id="KW-0805">Transcription regulation</keyword>
<evidence type="ECO:0000313" key="6">
    <source>
        <dbReference type="Proteomes" id="UP000254893"/>
    </source>
</evidence>